<evidence type="ECO:0000256" key="6">
    <source>
        <dbReference type="ARBA" id="ARBA00022729"/>
    </source>
</evidence>
<dbReference type="PANTHER" id="PTHR34501:SF9">
    <property type="entry name" value="MAJOR OUTER MEMBRANE PROTEIN P.IA"/>
    <property type="match status" value="1"/>
</dbReference>
<keyword evidence="3" id="KW-0813">Transport</keyword>
<dbReference type="InterPro" id="IPR033900">
    <property type="entry name" value="Gram_neg_porin_domain"/>
</dbReference>
<evidence type="ECO:0000313" key="13">
    <source>
        <dbReference type="EMBL" id="SAL70433.1"/>
    </source>
</evidence>
<accession>A0A158JPK9</accession>
<gene>
    <name evidence="13" type="ORF">AWB74_04128</name>
</gene>
<dbReference type="GO" id="GO:0009279">
    <property type="term" value="C:cell outer membrane"/>
    <property type="evidence" value="ECO:0007669"/>
    <property type="project" value="UniProtKB-SubCell"/>
</dbReference>
<dbReference type="Gene3D" id="2.40.160.10">
    <property type="entry name" value="Porin"/>
    <property type="match status" value="1"/>
</dbReference>
<dbReference type="PRINTS" id="PR00184">
    <property type="entry name" value="NEISSPPORIN"/>
</dbReference>
<evidence type="ECO:0000256" key="4">
    <source>
        <dbReference type="ARBA" id="ARBA00022452"/>
    </source>
</evidence>
<keyword evidence="4" id="KW-1134">Transmembrane beta strand</keyword>
<keyword evidence="6 11" id="KW-0732">Signal</keyword>
<comment type="subunit">
    <text evidence="2">Homotrimer.</text>
</comment>
<dbReference type="PRINTS" id="PR00182">
    <property type="entry name" value="ECOLNEIPORIN"/>
</dbReference>
<reference evidence="13" key="1">
    <citation type="submission" date="2016-01" db="EMBL/GenBank/DDBJ databases">
        <authorList>
            <person name="Peeters C."/>
        </authorList>
    </citation>
    <scope>NUCLEOTIDE SEQUENCE [LARGE SCALE GENOMIC DNA]</scope>
    <source>
        <strain evidence="13">LMG 29317</strain>
    </source>
</reference>
<dbReference type="GO" id="GO:0015288">
    <property type="term" value="F:porin activity"/>
    <property type="evidence" value="ECO:0007669"/>
    <property type="project" value="UniProtKB-KW"/>
</dbReference>
<dbReference type="InterPro" id="IPR050298">
    <property type="entry name" value="Gram-neg_bact_OMP"/>
</dbReference>
<dbReference type="Pfam" id="PF13609">
    <property type="entry name" value="Porin_4"/>
    <property type="match status" value="1"/>
</dbReference>
<comment type="caution">
    <text evidence="13">The sequence shown here is derived from an EMBL/GenBank/DDBJ whole genome shotgun (WGS) entry which is preliminary data.</text>
</comment>
<evidence type="ECO:0000313" key="14">
    <source>
        <dbReference type="Proteomes" id="UP000055019"/>
    </source>
</evidence>
<name>A0A158JPK9_9BURK</name>
<evidence type="ECO:0000256" key="10">
    <source>
        <dbReference type="ARBA" id="ARBA00023237"/>
    </source>
</evidence>
<feature type="chain" id="PRO_5007627440" evidence="11">
    <location>
        <begin position="39"/>
        <end position="409"/>
    </location>
</feature>
<dbReference type="PANTHER" id="PTHR34501">
    <property type="entry name" value="PROTEIN YDDL-RELATED"/>
    <property type="match status" value="1"/>
</dbReference>
<evidence type="ECO:0000256" key="11">
    <source>
        <dbReference type="SAM" id="SignalP"/>
    </source>
</evidence>
<keyword evidence="7" id="KW-0406">Ion transport</keyword>
<dbReference type="AlphaFoldDB" id="A0A158JPK9"/>
<evidence type="ECO:0000256" key="9">
    <source>
        <dbReference type="ARBA" id="ARBA00023136"/>
    </source>
</evidence>
<dbReference type="GO" id="GO:0034220">
    <property type="term" value="P:monoatomic ion transmembrane transport"/>
    <property type="evidence" value="ECO:0007669"/>
    <property type="project" value="InterPro"/>
</dbReference>
<protein>
    <submittedName>
        <fullName evidence="13">Outer membrane porin OpcP</fullName>
    </submittedName>
</protein>
<keyword evidence="8" id="KW-0626">Porin</keyword>
<dbReference type="InterPro" id="IPR023614">
    <property type="entry name" value="Porin_dom_sf"/>
</dbReference>
<dbReference type="InterPro" id="IPR001702">
    <property type="entry name" value="Porin_Gram-ve"/>
</dbReference>
<dbReference type="SUPFAM" id="SSF56935">
    <property type="entry name" value="Porins"/>
    <property type="match status" value="1"/>
</dbReference>
<evidence type="ECO:0000256" key="2">
    <source>
        <dbReference type="ARBA" id="ARBA00011233"/>
    </source>
</evidence>
<evidence type="ECO:0000259" key="12">
    <source>
        <dbReference type="Pfam" id="PF13609"/>
    </source>
</evidence>
<dbReference type="InterPro" id="IPR002299">
    <property type="entry name" value="Porin_Neis"/>
</dbReference>
<sequence length="409" mass="42967">MRALLTRRILISNYFAMQTNIKTLSAAVLLAVCGAAHAEVSSVTLYGLIDYGVNYQSNSGGGRVIGGASGIMQGSRWGFKGVEDLGGGLSAIFQLENGFDLGKGTALQGGTLFGRQAYVGLSSNTYGALTLGRQYDSLVTFVESRMNSANYGGGTTAHPGDLDNLNNSKRVNNSVKYASPNFGGFTVGGVYGFGGQAGDFTRNQIWSVGAGYDYGSFSAGAAYMNVRNPNQSFFTSTPTNVAGANLNNMTASPVYSGYASAHSYQAIAAAGRYALGPATFGLVYSNVQFKDLGDTSSGSNPLGLTGTAKFNTGEFNLTYFWTPALASEFVYSYTHGSGVGTIGSSSYNTLSLSLDYYLSKRTDVYVIGSTQFASGTDSTGRAARATLNALTASSTDRQTFVQLGMRHKF</sequence>
<evidence type="ECO:0000256" key="1">
    <source>
        <dbReference type="ARBA" id="ARBA00004571"/>
    </source>
</evidence>
<dbReference type="GO" id="GO:0046930">
    <property type="term" value="C:pore complex"/>
    <property type="evidence" value="ECO:0007669"/>
    <property type="project" value="UniProtKB-KW"/>
</dbReference>
<feature type="signal peptide" evidence="11">
    <location>
        <begin position="1"/>
        <end position="38"/>
    </location>
</feature>
<dbReference type="EMBL" id="FCOM02000018">
    <property type="protein sequence ID" value="SAL70433.1"/>
    <property type="molecule type" value="Genomic_DNA"/>
</dbReference>
<keyword evidence="14" id="KW-1185">Reference proteome</keyword>
<organism evidence="13 14">
    <name type="scientific">Caballeronia arvi</name>
    <dbReference type="NCBI Taxonomy" id="1777135"/>
    <lineage>
        <taxon>Bacteria</taxon>
        <taxon>Pseudomonadati</taxon>
        <taxon>Pseudomonadota</taxon>
        <taxon>Betaproteobacteria</taxon>
        <taxon>Burkholderiales</taxon>
        <taxon>Burkholderiaceae</taxon>
        <taxon>Caballeronia</taxon>
    </lineage>
</organism>
<evidence type="ECO:0000256" key="3">
    <source>
        <dbReference type="ARBA" id="ARBA00022448"/>
    </source>
</evidence>
<proteinExistence type="predicted"/>
<dbReference type="Proteomes" id="UP000055019">
    <property type="component" value="Unassembled WGS sequence"/>
</dbReference>
<evidence type="ECO:0000256" key="5">
    <source>
        <dbReference type="ARBA" id="ARBA00022692"/>
    </source>
</evidence>
<keyword evidence="5" id="KW-0812">Transmembrane</keyword>
<feature type="domain" description="Porin" evidence="12">
    <location>
        <begin position="26"/>
        <end position="366"/>
    </location>
</feature>
<keyword evidence="9" id="KW-0472">Membrane</keyword>
<keyword evidence="10" id="KW-0998">Cell outer membrane</keyword>
<comment type="subcellular location">
    <subcellularLocation>
        <location evidence="1">Cell outer membrane</location>
        <topology evidence="1">Multi-pass membrane protein</topology>
    </subcellularLocation>
</comment>
<evidence type="ECO:0000256" key="7">
    <source>
        <dbReference type="ARBA" id="ARBA00023065"/>
    </source>
</evidence>
<dbReference type="CDD" id="cd00342">
    <property type="entry name" value="gram_neg_porins"/>
    <property type="match status" value="1"/>
</dbReference>
<evidence type="ECO:0000256" key="8">
    <source>
        <dbReference type="ARBA" id="ARBA00023114"/>
    </source>
</evidence>